<sequence length="47" mass="4728">MSTIRSATAALLATLAVTLLATGTAFADDDTPWTRGGNAGLACTQQC</sequence>
<accession>A0A1H9WMP5</accession>
<evidence type="ECO:0000313" key="2">
    <source>
        <dbReference type="Proteomes" id="UP000199352"/>
    </source>
</evidence>
<dbReference type="Proteomes" id="UP000199352">
    <property type="component" value="Unassembled WGS sequence"/>
</dbReference>
<evidence type="ECO:0000313" key="1">
    <source>
        <dbReference type="EMBL" id="SES35145.1"/>
    </source>
</evidence>
<dbReference type="EMBL" id="FOFR01000037">
    <property type="protein sequence ID" value="SES35145.1"/>
    <property type="molecule type" value="Genomic_DNA"/>
</dbReference>
<name>A0A1H9WMP5_9PSEU</name>
<keyword evidence="2" id="KW-1185">Reference proteome</keyword>
<protein>
    <submittedName>
        <fullName evidence="1">Uncharacterized protein</fullName>
    </submittedName>
</protein>
<proteinExistence type="predicted"/>
<gene>
    <name evidence="1" type="ORF">SAMN05216188_13727</name>
</gene>
<dbReference type="STRING" id="402600.SAMN05216188_13727"/>
<organism evidence="1 2">
    <name type="scientific">Lentzea xinjiangensis</name>
    <dbReference type="NCBI Taxonomy" id="402600"/>
    <lineage>
        <taxon>Bacteria</taxon>
        <taxon>Bacillati</taxon>
        <taxon>Actinomycetota</taxon>
        <taxon>Actinomycetes</taxon>
        <taxon>Pseudonocardiales</taxon>
        <taxon>Pseudonocardiaceae</taxon>
        <taxon>Lentzea</taxon>
    </lineage>
</organism>
<reference evidence="2" key="1">
    <citation type="submission" date="2016-10" db="EMBL/GenBank/DDBJ databases">
        <authorList>
            <person name="Varghese N."/>
            <person name="Submissions S."/>
        </authorList>
    </citation>
    <scope>NUCLEOTIDE SEQUENCE [LARGE SCALE GENOMIC DNA]</scope>
    <source>
        <strain evidence="2">CGMCC 4.3525</strain>
    </source>
</reference>
<dbReference type="RefSeq" id="WP_177221663.1">
    <property type="nucleotide sequence ID" value="NZ_FOFR01000037.1"/>
</dbReference>
<dbReference type="AlphaFoldDB" id="A0A1H9WMP5"/>